<dbReference type="PRINTS" id="PR00059">
    <property type="entry name" value="RIBOSOMALL6"/>
</dbReference>
<dbReference type="InterPro" id="IPR036789">
    <property type="entry name" value="Ribosomal_uL6-like_a/b-dom_sf"/>
</dbReference>
<dbReference type="GO" id="GO:0019843">
    <property type="term" value="F:rRNA binding"/>
    <property type="evidence" value="ECO:0007669"/>
    <property type="project" value="UniProtKB-UniRule"/>
</dbReference>
<evidence type="ECO:0000256" key="7">
    <source>
        <dbReference type="RuleBase" id="RU003870"/>
    </source>
</evidence>
<dbReference type="PIRSF" id="PIRSF002162">
    <property type="entry name" value="Ribosomal_L6"/>
    <property type="match status" value="1"/>
</dbReference>
<evidence type="ECO:0000256" key="5">
    <source>
        <dbReference type="HAMAP-Rule" id="MF_01365"/>
    </source>
</evidence>
<dbReference type="InterPro" id="IPR000702">
    <property type="entry name" value="Ribosomal_uL6-like"/>
</dbReference>
<protein>
    <recommendedName>
        <fullName evidence="5">Large ribosomal subunit protein uL6</fullName>
    </recommendedName>
</protein>
<gene>
    <name evidence="5" type="primary">rplF</name>
    <name evidence="9" type="ORF">EWM59_19485</name>
</gene>
<dbReference type="NCBIfam" id="TIGR03654">
    <property type="entry name" value="L6_bact"/>
    <property type="match status" value="1"/>
</dbReference>
<evidence type="ECO:0000313" key="9">
    <source>
        <dbReference type="EMBL" id="RYU93946.1"/>
    </source>
</evidence>
<comment type="similarity">
    <text evidence="5 6">Belongs to the universal ribosomal protein uL6 family.</text>
</comment>
<dbReference type="Pfam" id="PF00347">
    <property type="entry name" value="Ribosomal_L6"/>
    <property type="match status" value="2"/>
</dbReference>
<comment type="subunit">
    <text evidence="5">Part of the 50S ribosomal subunit.</text>
</comment>
<evidence type="ECO:0000256" key="1">
    <source>
        <dbReference type="ARBA" id="ARBA00022730"/>
    </source>
</evidence>
<evidence type="ECO:0000256" key="6">
    <source>
        <dbReference type="RuleBase" id="RU003869"/>
    </source>
</evidence>
<keyword evidence="4 5" id="KW-0687">Ribonucleoprotein</keyword>
<dbReference type="GO" id="GO:0022625">
    <property type="term" value="C:cytosolic large ribosomal subunit"/>
    <property type="evidence" value="ECO:0007669"/>
    <property type="project" value="UniProtKB-UniRule"/>
</dbReference>
<dbReference type="Gene3D" id="3.90.930.12">
    <property type="entry name" value="Ribosomal protein L6, alpha-beta domain"/>
    <property type="match status" value="2"/>
</dbReference>
<dbReference type="SUPFAM" id="SSF56053">
    <property type="entry name" value="Ribosomal protein L6"/>
    <property type="match status" value="2"/>
</dbReference>
<dbReference type="InterPro" id="IPR020040">
    <property type="entry name" value="Ribosomal_uL6_a/b-dom"/>
</dbReference>
<sequence length="186" mass="20192">MSRIGKKPVALPSGVSITVDEFNVVTVKGPKGELTQKVDSDIKVGVENNELKVERPTEQKRHKALHGLYRSLINNMVIGVSTGYKTTMEIVGVGYKASNNGNVLDLSLGFSHNVYFVVPSELKVTTAMEKGKNPIVTLEGTDKQLIGLVASKIKGLRKVEPYKGKGIRFAGEVVRRKAGKTSGKKK</sequence>
<reference evidence="9 10" key="1">
    <citation type="submission" date="2019-02" db="EMBL/GenBank/DDBJ databases">
        <title>Bacterial novel species Emticicia sp. 17J42-9 isolated from soil.</title>
        <authorList>
            <person name="Jung H.-Y."/>
        </authorList>
    </citation>
    <scope>NUCLEOTIDE SEQUENCE [LARGE SCALE GENOMIC DNA]</scope>
    <source>
        <strain evidence="9 10">17J42-9</strain>
    </source>
</reference>
<accession>A0A4Q5LW18</accession>
<dbReference type="PANTHER" id="PTHR11655:SF14">
    <property type="entry name" value="LARGE RIBOSOMAL SUBUNIT PROTEIN UL6M"/>
    <property type="match status" value="1"/>
</dbReference>
<dbReference type="GO" id="GO:0003735">
    <property type="term" value="F:structural constituent of ribosome"/>
    <property type="evidence" value="ECO:0007669"/>
    <property type="project" value="UniProtKB-UniRule"/>
</dbReference>
<dbReference type="PANTHER" id="PTHR11655">
    <property type="entry name" value="60S/50S RIBOSOMAL PROTEIN L6/L9"/>
    <property type="match status" value="1"/>
</dbReference>
<dbReference type="Proteomes" id="UP000293162">
    <property type="component" value="Unassembled WGS sequence"/>
</dbReference>
<dbReference type="GO" id="GO:0002181">
    <property type="term" value="P:cytoplasmic translation"/>
    <property type="evidence" value="ECO:0007669"/>
    <property type="project" value="TreeGrafter"/>
</dbReference>
<feature type="domain" description="Large ribosomal subunit protein uL6 alpha-beta" evidence="8">
    <location>
        <begin position="91"/>
        <end position="168"/>
    </location>
</feature>
<keyword evidence="1 5" id="KW-0699">rRNA-binding</keyword>
<proteinExistence type="inferred from homology"/>
<evidence type="ECO:0000256" key="2">
    <source>
        <dbReference type="ARBA" id="ARBA00022884"/>
    </source>
</evidence>
<evidence type="ECO:0000259" key="8">
    <source>
        <dbReference type="Pfam" id="PF00347"/>
    </source>
</evidence>
<dbReference type="RefSeq" id="WP_130022928.1">
    <property type="nucleotide sequence ID" value="NZ_SEWF01000034.1"/>
</dbReference>
<dbReference type="EMBL" id="SEWF01000034">
    <property type="protein sequence ID" value="RYU93946.1"/>
    <property type="molecule type" value="Genomic_DNA"/>
</dbReference>
<keyword evidence="3 5" id="KW-0689">Ribosomal protein</keyword>
<evidence type="ECO:0000256" key="4">
    <source>
        <dbReference type="ARBA" id="ARBA00023274"/>
    </source>
</evidence>
<dbReference type="HAMAP" id="MF_01365_B">
    <property type="entry name" value="Ribosomal_uL6_B"/>
    <property type="match status" value="1"/>
</dbReference>
<evidence type="ECO:0000313" key="10">
    <source>
        <dbReference type="Proteomes" id="UP000293162"/>
    </source>
</evidence>
<keyword evidence="2 5" id="KW-0694">RNA-binding</keyword>
<keyword evidence="10" id="KW-1185">Reference proteome</keyword>
<dbReference type="OrthoDB" id="9805007at2"/>
<dbReference type="AlphaFoldDB" id="A0A4Q5LW18"/>
<dbReference type="FunFam" id="3.90.930.12:FF:000002">
    <property type="entry name" value="50S ribosomal protein L6"/>
    <property type="match status" value="1"/>
</dbReference>
<organism evidence="9 10">
    <name type="scientific">Emticicia agri</name>
    <dbReference type="NCBI Taxonomy" id="2492393"/>
    <lineage>
        <taxon>Bacteria</taxon>
        <taxon>Pseudomonadati</taxon>
        <taxon>Bacteroidota</taxon>
        <taxon>Cytophagia</taxon>
        <taxon>Cytophagales</taxon>
        <taxon>Leadbetterellaceae</taxon>
        <taxon>Emticicia</taxon>
    </lineage>
</organism>
<name>A0A4Q5LW18_9BACT</name>
<comment type="function">
    <text evidence="5 7">This protein binds to the 23S rRNA, and is important in its secondary structure. It is located near the subunit interface in the base of the L7/L12 stalk, and near the tRNA binding site of the peptidyltransferase center.</text>
</comment>
<comment type="caution">
    <text evidence="9">The sequence shown here is derived from an EMBL/GenBank/DDBJ whole genome shotgun (WGS) entry which is preliminary data.</text>
</comment>
<dbReference type="InterPro" id="IPR019906">
    <property type="entry name" value="Ribosomal_uL6_bac-type"/>
</dbReference>
<feature type="domain" description="Large ribosomal subunit protein uL6 alpha-beta" evidence="8">
    <location>
        <begin position="12"/>
        <end position="83"/>
    </location>
</feature>
<evidence type="ECO:0000256" key="3">
    <source>
        <dbReference type="ARBA" id="ARBA00022980"/>
    </source>
</evidence>